<organism evidence="1 2">
    <name type="scientific">Dictyocaulus viviparus</name>
    <name type="common">Bovine lungworm</name>
    <dbReference type="NCBI Taxonomy" id="29172"/>
    <lineage>
        <taxon>Eukaryota</taxon>
        <taxon>Metazoa</taxon>
        <taxon>Ecdysozoa</taxon>
        <taxon>Nematoda</taxon>
        <taxon>Chromadorea</taxon>
        <taxon>Rhabditida</taxon>
        <taxon>Rhabditina</taxon>
        <taxon>Rhabditomorpha</taxon>
        <taxon>Strongyloidea</taxon>
        <taxon>Metastrongylidae</taxon>
        <taxon>Dictyocaulus</taxon>
    </lineage>
</organism>
<reference evidence="1 2" key="1">
    <citation type="submission" date="2013-11" db="EMBL/GenBank/DDBJ databases">
        <title>Draft genome of the bovine lungworm Dictyocaulus viviparus.</title>
        <authorList>
            <person name="Mitreva M."/>
        </authorList>
    </citation>
    <scope>NUCLEOTIDE SEQUENCE [LARGE SCALE GENOMIC DNA]</scope>
    <source>
        <strain evidence="1 2">HannoverDv2000</strain>
    </source>
</reference>
<gene>
    <name evidence="1" type="ORF">DICVIV_09463</name>
</gene>
<name>A0A0D8XL67_DICVI</name>
<accession>A0A0D8XL67</accession>
<keyword evidence="2" id="KW-1185">Reference proteome</keyword>
<dbReference type="EMBL" id="KN716467">
    <property type="protein sequence ID" value="KJH44507.1"/>
    <property type="molecule type" value="Genomic_DNA"/>
</dbReference>
<evidence type="ECO:0000313" key="1">
    <source>
        <dbReference type="EMBL" id="KJH44507.1"/>
    </source>
</evidence>
<reference evidence="2" key="2">
    <citation type="journal article" date="2016" name="Sci. Rep.">
        <title>Dictyocaulus viviparus genome, variome and transcriptome elucidate lungworm biology and support future intervention.</title>
        <authorList>
            <person name="McNulty S.N."/>
            <person name="Strube C."/>
            <person name="Rosa B.A."/>
            <person name="Martin J.C."/>
            <person name="Tyagi R."/>
            <person name="Choi Y.J."/>
            <person name="Wang Q."/>
            <person name="Hallsworth Pepin K."/>
            <person name="Zhang X."/>
            <person name="Ozersky P."/>
            <person name="Wilson R.K."/>
            <person name="Sternberg P.W."/>
            <person name="Gasser R.B."/>
            <person name="Mitreva M."/>
        </authorList>
    </citation>
    <scope>NUCLEOTIDE SEQUENCE [LARGE SCALE GENOMIC DNA]</scope>
    <source>
        <strain evidence="2">HannoverDv2000</strain>
    </source>
</reference>
<dbReference type="Proteomes" id="UP000053766">
    <property type="component" value="Unassembled WGS sequence"/>
</dbReference>
<dbReference type="AlphaFoldDB" id="A0A0D8XL67"/>
<dbReference type="OrthoDB" id="205662at2759"/>
<proteinExistence type="predicted"/>
<protein>
    <submittedName>
        <fullName evidence="1">Uncharacterized protein</fullName>
    </submittedName>
</protein>
<sequence>MCSEQAMIVMGPMLLEKLKRLQQPNAHFLQYMQACCSECQKINPGGWGASLPGAIFDPPLVQKPNPNTDRGRSQLNILVDNVVRDLPSFDKHTHLLQSYIEKHPEEAGKLEEYLQELYRAARLKTVGSVTEQQAVSAAQNLFTLRSRFETMRHAGQCPLPISSTIEYSPTGSVLQAKDINAESFTRLASSPWSYNVVFYFTWICAESL</sequence>
<evidence type="ECO:0000313" key="2">
    <source>
        <dbReference type="Proteomes" id="UP000053766"/>
    </source>
</evidence>